<dbReference type="SUPFAM" id="SSF51055">
    <property type="entry name" value="Carbohydrate binding domain"/>
    <property type="match status" value="1"/>
</dbReference>
<feature type="signal peptide" evidence="2">
    <location>
        <begin position="1"/>
        <end position="18"/>
    </location>
</feature>
<proteinExistence type="predicted"/>
<dbReference type="InterPro" id="IPR014756">
    <property type="entry name" value="Ig_E-set"/>
</dbReference>
<dbReference type="Gene3D" id="3.20.20.370">
    <property type="entry name" value="Glycoside hydrolase/deacetylase"/>
    <property type="match status" value="1"/>
</dbReference>
<keyword evidence="5" id="KW-1185">Reference proteome</keyword>
<dbReference type="InterPro" id="IPR011330">
    <property type="entry name" value="Glyco_hydro/deAcase_b/a-brl"/>
</dbReference>
<dbReference type="EMBL" id="JAVXZY010000012">
    <property type="protein sequence ID" value="MDT9001956.1"/>
    <property type="molecule type" value="Genomic_DNA"/>
</dbReference>
<dbReference type="Pfam" id="PF08329">
    <property type="entry name" value="ChitinaseA_N"/>
    <property type="match status" value="1"/>
</dbReference>
<keyword evidence="1" id="KW-0378">Hydrolase</keyword>
<keyword evidence="2" id="KW-0732">Signal</keyword>
<feature type="domain" description="Chitin-binding type-3" evidence="3">
    <location>
        <begin position="308"/>
        <end position="351"/>
    </location>
</feature>
<dbReference type="SUPFAM" id="SSF81296">
    <property type="entry name" value="E set domains"/>
    <property type="match status" value="1"/>
</dbReference>
<dbReference type="Gene3D" id="2.10.10.20">
    <property type="entry name" value="Carbohydrate-binding module superfamily 5/12"/>
    <property type="match status" value="1"/>
</dbReference>
<protein>
    <submittedName>
        <fullName evidence="4">Chitinase N-terminal domain-containing protein</fullName>
    </submittedName>
</protein>
<evidence type="ECO:0000259" key="3">
    <source>
        <dbReference type="SMART" id="SM00495"/>
    </source>
</evidence>
<sequence length="687" mass="74725">MRRSLMAPLLLAACAVSAAPLTIVSSGIIESGHDALGLFGPANGDLAGKRFVQSLELESSVLQPGAEQPGLLVERGKPGQAAIRGELRIEGRSYAWQLRDSALELRLASSLSQAIGESRVDQLAIALSATSTQSADGRTLSWQSGIQSALTPFNADTQLLRPRSPQAWAAGTDAAARFSVATAAGGRSEFSARLASLQWQATPPAIAQIQYIDAVGKLAGDSVNISWVKWWGAPGDHWQLLHQGSTVCEGQQALPVGQPGEQQQHGSCTAALAAGENRFVLRLCSGDVCSESPPYRLIVEQPSVQGSSAAWRPEQVYFKGQQVQHQAQIYQARYWTQGEAPGDDSAAWQAVASLKFVHSQLSTSRWRHGADAAYSIMFDDYCGWANDAGQQLGEQELSQRQLVAAFGVMPGACGDPAWSYHWPRLQQFVARGHEVFNHSWDHGHPLNEPWAAKPWGGDDLEILASTRKVAEQLQGYQMQFFGFPFDAASDSQLAYLKARPQYLGTRMPNYWQANGINDGNFSDPFRLRFQVYANADQADGNPASLSQLLADTLAQQGWGIRVFHSVADGYYESVPLASYQAHLDQLQRAVQQGRLWVGTVSEVLKYRFAREHCALRPPQPVARGLLISFDNQSDDCVKYATPLTLQLLRADGPVQVFQGGQAIPVKQASDGSLLITVHPRQGSVLLN</sequence>
<dbReference type="CDD" id="cd12215">
    <property type="entry name" value="ChiC_BD"/>
    <property type="match status" value="1"/>
</dbReference>
<comment type="caution">
    <text evidence="4">The sequence shown here is derived from an EMBL/GenBank/DDBJ whole genome shotgun (WGS) entry which is preliminary data.</text>
</comment>
<feature type="chain" id="PRO_5047376191" evidence="2">
    <location>
        <begin position="19"/>
        <end position="687"/>
    </location>
</feature>
<dbReference type="SUPFAM" id="SSF88713">
    <property type="entry name" value="Glycoside hydrolase/deacetylase"/>
    <property type="match status" value="1"/>
</dbReference>
<reference evidence="4" key="1">
    <citation type="submission" date="2023-09" db="EMBL/GenBank/DDBJ databases">
        <title>Paucibacter sp. APW11 Genome sequencing and assembly.</title>
        <authorList>
            <person name="Kim I."/>
        </authorList>
    </citation>
    <scope>NUCLEOTIDE SEQUENCE</scope>
    <source>
        <strain evidence="4">APW11</strain>
    </source>
</reference>
<evidence type="ECO:0000313" key="5">
    <source>
        <dbReference type="Proteomes" id="UP001246372"/>
    </source>
</evidence>
<dbReference type="InterPro" id="IPR003610">
    <property type="entry name" value="CBM5/12"/>
</dbReference>
<evidence type="ECO:0000313" key="4">
    <source>
        <dbReference type="EMBL" id="MDT9001956.1"/>
    </source>
</evidence>
<name>A0ABU3PHC6_9BURK</name>
<accession>A0ABU3PHC6</accession>
<dbReference type="InterPro" id="IPR013783">
    <property type="entry name" value="Ig-like_fold"/>
</dbReference>
<dbReference type="InterPro" id="IPR013540">
    <property type="entry name" value="ChitinaseA_N"/>
</dbReference>
<dbReference type="Gene3D" id="2.60.40.10">
    <property type="entry name" value="Immunoglobulins"/>
    <property type="match status" value="1"/>
</dbReference>
<dbReference type="Pfam" id="PF02839">
    <property type="entry name" value="CBM_5_12"/>
    <property type="match status" value="1"/>
</dbReference>
<evidence type="ECO:0000256" key="1">
    <source>
        <dbReference type="ARBA" id="ARBA00022801"/>
    </source>
</evidence>
<dbReference type="Proteomes" id="UP001246372">
    <property type="component" value="Unassembled WGS sequence"/>
</dbReference>
<dbReference type="RefSeq" id="WP_315652842.1">
    <property type="nucleotide sequence ID" value="NZ_JAVXZY010000012.1"/>
</dbReference>
<evidence type="ECO:0000256" key="2">
    <source>
        <dbReference type="SAM" id="SignalP"/>
    </source>
</evidence>
<gene>
    <name evidence="4" type="ORF">RQP53_21950</name>
</gene>
<dbReference type="SMART" id="SM00495">
    <property type="entry name" value="ChtBD3"/>
    <property type="match status" value="1"/>
</dbReference>
<dbReference type="InterPro" id="IPR036573">
    <property type="entry name" value="CBM_sf_5/12"/>
</dbReference>
<organism evidence="4 5">
    <name type="scientific">Roseateles aquae</name>
    <dbReference type="NCBI Taxonomy" id="3077235"/>
    <lineage>
        <taxon>Bacteria</taxon>
        <taxon>Pseudomonadati</taxon>
        <taxon>Pseudomonadota</taxon>
        <taxon>Betaproteobacteria</taxon>
        <taxon>Burkholderiales</taxon>
        <taxon>Sphaerotilaceae</taxon>
        <taxon>Roseateles</taxon>
    </lineage>
</organism>